<gene>
    <name evidence="1" type="ordered locus">CKO_03524</name>
</gene>
<evidence type="ECO:0000313" key="1">
    <source>
        <dbReference type="EMBL" id="ABV14604.1"/>
    </source>
</evidence>
<proteinExistence type="predicted"/>
<dbReference type="EMBL" id="CP000822">
    <property type="protein sequence ID" value="ABV14604.1"/>
    <property type="molecule type" value="Genomic_DNA"/>
</dbReference>
<name>A8AM91_CITK8</name>
<dbReference type="AlphaFoldDB" id="A8AM91"/>
<accession>A8AM91</accession>
<reference evidence="1 2" key="1">
    <citation type="submission" date="2007-08" db="EMBL/GenBank/DDBJ databases">
        <authorList>
            <consortium name="The Citrobacter koseri Genome Sequencing Project"/>
            <person name="McClelland M."/>
            <person name="Sanderson E.K."/>
            <person name="Porwollik S."/>
            <person name="Spieth J."/>
            <person name="Clifton W.S."/>
            <person name="Latreille P."/>
            <person name="Courtney L."/>
            <person name="Wang C."/>
            <person name="Pepin K."/>
            <person name="Bhonagiri V."/>
            <person name="Nash W."/>
            <person name="Johnson M."/>
            <person name="Thiruvilangam P."/>
            <person name="Wilson R."/>
        </authorList>
    </citation>
    <scope>NUCLEOTIDE SEQUENCE [LARGE SCALE GENOMIC DNA]</scope>
    <source>
        <strain evidence="2">ATCC BAA-895 / CDC 4225-83 / SGSC4696</strain>
    </source>
</reference>
<protein>
    <submittedName>
        <fullName evidence="1">Uncharacterized protein</fullName>
    </submittedName>
</protein>
<sequence>MLFIFLSGRQNFTIARMHIMDKTNINLMERYLLLLDRFVDKLAGSGFSEQRIIEQSYLFCAGFYIKYQSGIEKMTFSNREVVLTFLLLSYYSHINKLDDDLINKERMKHVCSSLINFIVSNGSRTEKVYANEKRKYEASTLKRELSKKDKRKRYGL</sequence>
<dbReference type="KEGG" id="cko:CKO_03524"/>
<organism evidence="1 2">
    <name type="scientific">Citrobacter koseri (strain ATCC BAA-895 / CDC 4225-83 / SGSC4696)</name>
    <dbReference type="NCBI Taxonomy" id="290338"/>
    <lineage>
        <taxon>Bacteria</taxon>
        <taxon>Pseudomonadati</taxon>
        <taxon>Pseudomonadota</taxon>
        <taxon>Gammaproteobacteria</taxon>
        <taxon>Enterobacterales</taxon>
        <taxon>Enterobacteriaceae</taxon>
        <taxon>Citrobacter</taxon>
    </lineage>
</organism>
<evidence type="ECO:0000313" key="2">
    <source>
        <dbReference type="Proteomes" id="UP000008148"/>
    </source>
</evidence>
<dbReference type="Proteomes" id="UP000008148">
    <property type="component" value="Chromosome"/>
</dbReference>
<dbReference type="HOGENOM" id="CLU_142116_0_0_6"/>
<dbReference type="STRING" id="290338.CKO_03524"/>
<keyword evidence="2" id="KW-1185">Reference proteome</keyword>